<dbReference type="EC" id="2.5.1.61" evidence="7"/>
<dbReference type="InterPro" id="IPR022419">
    <property type="entry name" value="Porphobilin_deaminase_cofac_BS"/>
</dbReference>
<dbReference type="AlphaFoldDB" id="A0A9D1CL78"/>
<proteinExistence type="inferred from homology"/>
<dbReference type="InterPro" id="IPR036803">
    <property type="entry name" value="Porphobilinogen_deaminase_C_sf"/>
</dbReference>
<dbReference type="Gene3D" id="3.30.160.40">
    <property type="entry name" value="Porphobilinogen deaminase, C-terminal domain"/>
    <property type="match status" value="1"/>
</dbReference>
<dbReference type="Gene3D" id="3.40.190.10">
    <property type="entry name" value="Periplasmic binding protein-like II"/>
    <property type="match status" value="2"/>
</dbReference>
<name>A0A9D1CL78_9FIRM</name>
<dbReference type="GO" id="GO:0004418">
    <property type="term" value="F:hydroxymethylbilane synthase activity"/>
    <property type="evidence" value="ECO:0007669"/>
    <property type="project" value="UniProtKB-UniRule"/>
</dbReference>
<feature type="domain" description="Porphobilinogen deaminase N-terminal" evidence="8">
    <location>
        <begin position="4"/>
        <end position="204"/>
    </location>
</feature>
<dbReference type="FunFam" id="3.40.190.10:FF:000004">
    <property type="entry name" value="Porphobilinogen deaminase"/>
    <property type="match status" value="1"/>
</dbReference>
<dbReference type="PIRSF" id="PIRSF001438">
    <property type="entry name" value="4pyrrol_synth_OHMeBilane_synth"/>
    <property type="match status" value="1"/>
</dbReference>
<evidence type="ECO:0000313" key="10">
    <source>
        <dbReference type="EMBL" id="HIQ66937.1"/>
    </source>
</evidence>
<evidence type="ECO:0000256" key="1">
    <source>
        <dbReference type="ARBA" id="ARBA00002869"/>
    </source>
</evidence>
<dbReference type="Pfam" id="PF01379">
    <property type="entry name" value="Porphobil_deam"/>
    <property type="match status" value="1"/>
</dbReference>
<feature type="domain" description="Porphobilinogen deaminase C-terminal" evidence="9">
    <location>
        <begin position="222"/>
        <end position="289"/>
    </location>
</feature>
<comment type="pathway">
    <text evidence="2">Porphyrin-containing compound metabolism; protoporphyrin-IX biosynthesis; coproporphyrinogen-III from 5-aminolevulinate: step 2/4.</text>
</comment>
<evidence type="ECO:0000256" key="2">
    <source>
        <dbReference type="ARBA" id="ARBA00004735"/>
    </source>
</evidence>
<evidence type="ECO:0000313" key="11">
    <source>
        <dbReference type="Proteomes" id="UP000886796"/>
    </source>
</evidence>
<comment type="similarity">
    <text evidence="3 7">Belongs to the HMBS family.</text>
</comment>
<keyword evidence="5 7" id="KW-0627">Porphyrin biosynthesis</keyword>
<dbReference type="EMBL" id="DVFK01000006">
    <property type="protein sequence ID" value="HIQ66937.1"/>
    <property type="molecule type" value="Genomic_DNA"/>
</dbReference>
<feature type="modified residue" description="S-(dipyrrolylmethanemethyl)cysteine" evidence="7">
    <location>
        <position position="236"/>
    </location>
</feature>
<dbReference type="Proteomes" id="UP000886796">
    <property type="component" value="Unassembled WGS sequence"/>
</dbReference>
<sequence length="293" mass="31931">MRTIKVGSRDSLLAVAQTKLVMEAIQKANPELNLELVTMKTTGDKILDKSLDKVGGKGLFVNELDDALLSEQVDITVHSLKDMPMEVNPDLPLVAFSQRGDPRDALVLPLGGAEKPELNMGTSSLRRKLQLAKLYDSPNFSLVRGNIITRLRKLDEGQYTALILAAVGLERAGLGGRICRRFDPVTEMIPAAGQGILAVQGRLGEDYSFLQPVNNPESSYMALAERGFVTRLNGGCSSPMAAYAQIHGQQLRLTGLYYHAPSGEYSVDSAVASLEEAEKTGTLLAEKMLRQWM</sequence>
<reference evidence="10" key="1">
    <citation type="submission" date="2020-10" db="EMBL/GenBank/DDBJ databases">
        <authorList>
            <person name="Gilroy R."/>
        </authorList>
    </citation>
    <scope>NUCLEOTIDE SEQUENCE</scope>
    <source>
        <strain evidence="10">13361</strain>
    </source>
</reference>
<reference evidence="10" key="2">
    <citation type="journal article" date="2021" name="PeerJ">
        <title>Extensive microbial diversity within the chicken gut microbiome revealed by metagenomics and culture.</title>
        <authorList>
            <person name="Gilroy R."/>
            <person name="Ravi A."/>
            <person name="Getino M."/>
            <person name="Pursley I."/>
            <person name="Horton D.L."/>
            <person name="Alikhan N.F."/>
            <person name="Baker D."/>
            <person name="Gharbi K."/>
            <person name="Hall N."/>
            <person name="Watson M."/>
            <person name="Adriaenssens E.M."/>
            <person name="Foster-Nyarko E."/>
            <person name="Jarju S."/>
            <person name="Secka A."/>
            <person name="Antonio M."/>
            <person name="Oren A."/>
            <person name="Chaudhuri R.R."/>
            <person name="La Ragione R."/>
            <person name="Hildebrand F."/>
            <person name="Pallen M.J."/>
        </authorList>
    </citation>
    <scope>NUCLEOTIDE SEQUENCE</scope>
    <source>
        <strain evidence="10">13361</strain>
    </source>
</reference>
<evidence type="ECO:0000259" key="8">
    <source>
        <dbReference type="Pfam" id="PF01379"/>
    </source>
</evidence>
<evidence type="ECO:0000256" key="6">
    <source>
        <dbReference type="ARBA" id="ARBA00048169"/>
    </source>
</evidence>
<dbReference type="CDD" id="cd13647">
    <property type="entry name" value="PBP2_PBGD_2"/>
    <property type="match status" value="1"/>
</dbReference>
<dbReference type="InterPro" id="IPR000860">
    <property type="entry name" value="HemC"/>
</dbReference>
<organism evidence="10 11">
    <name type="scientific">Candidatus Faecousia excrementigallinarum</name>
    <dbReference type="NCBI Taxonomy" id="2840806"/>
    <lineage>
        <taxon>Bacteria</taxon>
        <taxon>Bacillati</taxon>
        <taxon>Bacillota</taxon>
        <taxon>Clostridia</taxon>
        <taxon>Eubacteriales</taxon>
        <taxon>Oscillospiraceae</taxon>
        <taxon>Faecousia</taxon>
    </lineage>
</organism>
<evidence type="ECO:0000256" key="7">
    <source>
        <dbReference type="HAMAP-Rule" id="MF_00260"/>
    </source>
</evidence>
<evidence type="ECO:0000256" key="4">
    <source>
        <dbReference type="ARBA" id="ARBA00022679"/>
    </source>
</evidence>
<evidence type="ECO:0000259" key="9">
    <source>
        <dbReference type="Pfam" id="PF03900"/>
    </source>
</evidence>
<dbReference type="PRINTS" id="PR00151">
    <property type="entry name" value="PORPHBDMNASE"/>
</dbReference>
<comment type="function">
    <text evidence="1 7">Tetrapolymerization of the monopyrrole PBG into the hydroxymethylbilane pre-uroporphyrinogen in several discrete steps.</text>
</comment>
<dbReference type="NCBIfam" id="TIGR00212">
    <property type="entry name" value="hemC"/>
    <property type="match status" value="1"/>
</dbReference>
<dbReference type="InterPro" id="IPR022418">
    <property type="entry name" value="Porphobilinogen_deaminase_C"/>
</dbReference>
<dbReference type="PANTHER" id="PTHR11557:SF0">
    <property type="entry name" value="PORPHOBILINOGEN DEAMINASE"/>
    <property type="match status" value="1"/>
</dbReference>
<dbReference type="PROSITE" id="PS00533">
    <property type="entry name" value="PORPHOBILINOGEN_DEAM"/>
    <property type="match status" value="1"/>
</dbReference>
<dbReference type="GO" id="GO:0006782">
    <property type="term" value="P:protoporphyrinogen IX biosynthetic process"/>
    <property type="evidence" value="ECO:0007669"/>
    <property type="project" value="UniProtKB-UniRule"/>
</dbReference>
<dbReference type="Pfam" id="PF03900">
    <property type="entry name" value="Porphobil_deamC"/>
    <property type="match status" value="1"/>
</dbReference>
<comment type="miscellaneous">
    <text evidence="7">The porphobilinogen subunits are added to the dipyrromethane group.</text>
</comment>
<dbReference type="SUPFAM" id="SSF54782">
    <property type="entry name" value="Porphobilinogen deaminase (hydroxymethylbilane synthase), C-terminal domain"/>
    <property type="match status" value="1"/>
</dbReference>
<comment type="caution">
    <text evidence="10">The sequence shown here is derived from an EMBL/GenBank/DDBJ whole genome shotgun (WGS) entry which is preliminary data.</text>
</comment>
<evidence type="ECO:0000256" key="3">
    <source>
        <dbReference type="ARBA" id="ARBA00005638"/>
    </source>
</evidence>
<comment type="cofactor">
    <cofactor evidence="7">
        <name>dipyrromethane</name>
        <dbReference type="ChEBI" id="CHEBI:60342"/>
    </cofactor>
    <text evidence="7">Binds 1 dipyrromethane group covalently.</text>
</comment>
<protein>
    <recommendedName>
        <fullName evidence="7">Porphobilinogen deaminase</fullName>
        <shortName evidence="7">PBG</shortName>
        <ecNumber evidence="7">2.5.1.61</ecNumber>
    </recommendedName>
    <alternativeName>
        <fullName evidence="7">Hydroxymethylbilane synthase</fullName>
        <shortName evidence="7">HMBS</shortName>
    </alternativeName>
    <alternativeName>
        <fullName evidence="7">Pre-uroporphyrinogen synthase</fullName>
    </alternativeName>
</protein>
<dbReference type="PANTHER" id="PTHR11557">
    <property type="entry name" value="PORPHOBILINOGEN DEAMINASE"/>
    <property type="match status" value="1"/>
</dbReference>
<gene>
    <name evidence="7 10" type="primary">hemC</name>
    <name evidence="10" type="ORF">IAB74_00300</name>
</gene>
<evidence type="ECO:0000256" key="5">
    <source>
        <dbReference type="ARBA" id="ARBA00023244"/>
    </source>
</evidence>
<dbReference type="GO" id="GO:0005737">
    <property type="term" value="C:cytoplasm"/>
    <property type="evidence" value="ECO:0007669"/>
    <property type="project" value="UniProtKB-UniRule"/>
</dbReference>
<comment type="catalytic activity">
    <reaction evidence="6 7">
        <text>4 porphobilinogen + H2O = hydroxymethylbilane + 4 NH4(+)</text>
        <dbReference type="Rhea" id="RHEA:13185"/>
        <dbReference type="ChEBI" id="CHEBI:15377"/>
        <dbReference type="ChEBI" id="CHEBI:28938"/>
        <dbReference type="ChEBI" id="CHEBI:57845"/>
        <dbReference type="ChEBI" id="CHEBI:58126"/>
        <dbReference type="EC" id="2.5.1.61"/>
    </reaction>
</comment>
<keyword evidence="4 7" id="KW-0808">Transferase</keyword>
<dbReference type="InterPro" id="IPR022417">
    <property type="entry name" value="Porphobilin_deaminase_N"/>
</dbReference>
<accession>A0A9D1CL78</accession>
<dbReference type="HAMAP" id="MF_00260">
    <property type="entry name" value="Porphobil_deam"/>
    <property type="match status" value="1"/>
</dbReference>
<dbReference type="SUPFAM" id="SSF53850">
    <property type="entry name" value="Periplasmic binding protein-like II"/>
    <property type="match status" value="1"/>
</dbReference>
<comment type="subunit">
    <text evidence="7">Monomer.</text>
</comment>